<dbReference type="PANTHER" id="PTHR47245">
    <property type="entry name" value="PEPTIDYLPROLYL ISOMERASE"/>
    <property type="match status" value="1"/>
</dbReference>
<protein>
    <recommendedName>
        <fullName evidence="2">peptidylprolyl isomerase</fullName>
        <ecNumber evidence="2">5.2.1.8</ecNumber>
    </recommendedName>
</protein>
<dbReference type="RefSeq" id="WP_053605413.1">
    <property type="nucleotide sequence ID" value="NZ_CP012600.1"/>
</dbReference>
<sequence length="261" mass="29737">MKKLIFPLFIGLLAFALTACSSNAEGDKPKENKNENTAQADQQDQQKQQQDQQKQMEEMQKKMEQQKIEDSKTVAIVNDKELLGSDYNAVLASSQSQLQQMGQDPTSEEAAKQIKEQTINSLVGQTLLIQDADKKGYKASDDEVNKQLEESKKQYKSEKEFNDAVKQAGLDADKLKAQFAESITFQKYVDKEIKVDEATDKEIQQYYDQISQQGNSTGQKPPKLEEIKPKIKEQLEQQKKQEKLVTKVEELKKQSKVDIKI</sequence>
<proteinExistence type="predicted"/>
<keyword evidence="4" id="KW-0697">Rotamase</keyword>
<accession>A0A0M4FTW9</accession>
<dbReference type="Proteomes" id="UP000067625">
    <property type="component" value="Chromosome"/>
</dbReference>
<evidence type="ECO:0000256" key="6">
    <source>
        <dbReference type="SAM" id="MobiDB-lite"/>
    </source>
</evidence>
<organism evidence="8 9">
    <name type="scientific">Bacillus gobiensis</name>
    <dbReference type="NCBI Taxonomy" id="1441095"/>
    <lineage>
        <taxon>Bacteria</taxon>
        <taxon>Bacillati</taxon>
        <taxon>Bacillota</taxon>
        <taxon>Bacilli</taxon>
        <taxon>Bacillales</taxon>
        <taxon>Bacillaceae</taxon>
        <taxon>Bacillus</taxon>
    </lineage>
</organism>
<name>A0A0M4FTW9_9BACI</name>
<keyword evidence="3 7" id="KW-0732">Signal</keyword>
<gene>
    <name evidence="8" type="ORF">AM592_20005</name>
</gene>
<dbReference type="OrthoDB" id="4775280at2"/>
<feature type="signal peptide" evidence="7">
    <location>
        <begin position="1"/>
        <end position="24"/>
    </location>
</feature>
<reference evidence="8 9" key="2">
    <citation type="journal article" date="2016" name="Int. J. Syst. Evol. Microbiol.">
        <title>Bacillus gobiensis sp. nov., isolated from a soil sample.</title>
        <authorList>
            <person name="Liu B."/>
            <person name="Liu G.H."/>
            <person name="Cetin S."/>
            <person name="Schumann P."/>
            <person name="Pan Z.Z."/>
            <person name="Chen Q.Q."/>
        </authorList>
    </citation>
    <scope>NUCLEOTIDE SEQUENCE [LARGE SCALE GENOMIC DNA]</scope>
    <source>
        <strain evidence="8 9">FJAT-4402</strain>
    </source>
</reference>
<reference evidence="9" key="1">
    <citation type="submission" date="2015-08" db="EMBL/GenBank/DDBJ databases">
        <title>Genome sequencing project for genomic taxonomy and phylogenomics of Bacillus-like bacteria.</title>
        <authorList>
            <person name="Liu B."/>
            <person name="Wang J."/>
            <person name="Zhu Y."/>
            <person name="Liu G."/>
            <person name="Chen Q."/>
            <person name="Chen Z."/>
            <person name="Lan J."/>
            <person name="Che J."/>
            <person name="Ge C."/>
            <person name="Shi H."/>
            <person name="Pan Z."/>
            <person name="Liu X."/>
        </authorList>
    </citation>
    <scope>NUCLEOTIDE SEQUENCE [LARGE SCALE GENOMIC DNA]</scope>
    <source>
        <strain evidence="9">FJAT-4402</strain>
    </source>
</reference>
<evidence type="ECO:0000256" key="2">
    <source>
        <dbReference type="ARBA" id="ARBA00013194"/>
    </source>
</evidence>
<dbReference type="PATRIC" id="fig|1441095.3.peg.4427"/>
<feature type="compositionally biased region" description="Basic and acidic residues" evidence="6">
    <location>
        <begin position="54"/>
        <end position="71"/>
    </location>
</feature>
<dbReference type="EC" id="5.2.1.8" evidence="2"/>
<dbReference type="Pfam" id="PF13624">
    <property type="entry name" value="SurA_N_3"/>
    <property type="match status" value="1"/>
</dbReference>
<feature type="region of interest" description="Disordered" evidence="6">
    <location>
        <begin position="23"/>
        <end position="71"/>
    </location>
</feature>
<evidence type="ECO:0000256" key="5">
    <source>
        <dbReference type="ARBA" id="ARBA00023235"/>
    </source>
</evidence>
<dbReference type="PANTHER" id="PTHR47245:SF1">
    <property type="entry name" value="FOLDASE PROTEIN PRSA"/>
    <property type="match status" value="1"/>
</dbReference>
<keyword evidence="5 8" id="KW-0413">Isomerase</keyword>
<evidence type="ECO:0000256" key="1">
    <source>
        <dbReference type="ARBA" id="ARBA00000971"/>
    </source>
</evidence>
<feature type="compositionally biased region" description="Basic and acidic residues" evidence="6">
    <location>
        <begin position="222"/>
        <end position="232"/>
    </location>
</feature>
<evidence type="ECO:0000313" key="8">
    <source>
        <dbReference type="EMBL" id="ALC83560.1"/>
    </source>
</evidence>
<dbReference type="PROSITE" id="PS51257">
    <property type="entry name" value="PROKAR_LIPOPROTEIN"/>
    <property type="match status" value="1"/>
</dbReference>
<dbReference type="AlphaFoldDB" id="A0A0M4FTW9"/>
<evidence type="ECO:0000313" key="9">
    <source>
        <dbReference type="Proteomes" id="UP000067625"/>
    </source>
</evidence>
<keyword evidence="9" id="KW-1185">Reference proteome</keyword>
<feature type="compositionally biased region" description="Low complexity" evidence="6">
    <location>
        <begin position="41"/>
        <end position="53"/>
    </location>
</feature>
<evidence type="ECO:0000256" key="7">
    <source>
        <dbReference type="SAM" id="SignalP"/>
    </source>
</evidence>
<feature type="region of interest" description="Disordered" evidence="6">
    <location>
        <begin position="209"/>
        <end position="232"/>
    </location>
</feature>
<feature type="compositionally biased region" description="Polar residues" evidence="6">
    <location>
        <begin position="209"/>
        <end position="218"/>
    </location>
</feature>
<evidence type="ECO:0000256" key="4">
    <source>
        <dbReference type="ARBA" id="ARBA00023110"/>
    </source>
</evidence>
<dbReference type="GO" id="GO:0003755">
    <property type="term" value="F:peptidyl-prolyl cis-trans isomerase activity"/>
    <property type="evidence" value="ECO:0007669"/>
    <property type="project" value="UniProtKB-KW"/>
</dbReference>
<dbReference type="InterPro" id="IPR050245">
    <property type="entry name" value="PrsA_foldase"/>
</dbReference>
<dbReference type="Gene3D" id="1.10.4030.10">
    <property type="entry name" value="Porin chaperone SurA, peptide-binding domain"/>
    <property type="match status" value="1"/>
</dbReference>
<dbReference type="STRING" id="1441095.AM592_20005"/>
<feature type="chain" id="PRO_5038346759" description="peptidylprolyl isomerase" evidence="7">
    <location>
        <begin position="25"/>
        <end position="261"/>
    </location>
</feature>
<comment type="catalytic activity">
    <reaction evidence="1">
        <text>[protein]-peptidylproline (omega=180) = [protein]-peptidylproline (omega=0)</text>
        <dbReference type="Rhea" id="RHEA:16237"/>
        <dbReference type="Rhea" id="RHEA-COMP:10747"/>
        <dbReference type="Rhea" id="RHEA-COMP:10748"/>
        <dbReference type="ChEBI" id="CHEBI:83833"/>
        <dbReference type="ChEBI" id="CHEBI:83834"/>
        <dbReference type="EC" id="5.2.1.8"/>
    </reaction>
</comment>
<evidence type="ECO:0000256" key="3">
    <source>
        <dbReference type="ARBA" id="ARBA00022729"/>
    </source>
</evidence>
<dbReference type="InterPro" id="IPR027304">
    <property type="entry name" value="Trigger_fact/SurA_dom_sf"/>
</dbReference>
<dbReference type="EMBL" id="CP012600">
    <property type="protein sequence ID" value="ALC83560.1"/>
    <property type="molecule type" value="Genomic_DNA"/>
</dbReference>
<dbReference type="SUPFAM" id="SSF109998">
    <property type="entry name" value="Triger factor/SurA peptide-binding domain-like"/>
    <property type="match status" value="1"/>
</dbReference>
<feature type="compositionally biased region" description="Basic and acidic residues" evidence="6">
    <location>
        <begin position="25"/>
        <end position="34"/>
    </location>
</feature>